<dbReference type="RefSeq" id="WP_183315601.1">
    <property type="nucleotide sequence ID" value="NZ_JACIEN010000001.1"/>
</dbReference>
<keyword evidence="8" id="KW-1185">Reference proteome</keyword>
<dbReference type="InterPro" id="IPR002933">
    <property type="entry name" value="Peptidase_M20"/>
</dbReference>
<keyword evidence="4" id="KW-0862">Zinc</keyword>
<dbReference type="SUPFAM" id="SSF53187">
    <property type="entry name" value="Zn-dependent exopeptidases"/>
    <property type="match status" value="1"/>
</dbReference>
<dbReference type="GO" id="GO:0046872">
    <property type="term" value="F:metal ion binding"/>
    <property type="evidence" value="ECO:0007669"/>
    <property type="project" value="UniProtKB-KW"/>
</dbReference>
<keyword evidence="3 7" id="KW-0378">Hydrolase</keyword>
<dbReference type="InterPro" id="IPR036264">
    <property type="entry name" value="Bact_exopeptidase_dim_dom"/>
</dbReference>
<reference evidence="7 8" key="1">
    <citation type="submission" date="2020-08" db="EMBL/GenBank/DDBJ databases">
        <title>Genomic Encyclopedia of Type Strains, Phase IV (KMG-IV): sequencing the most valuable type-strain genomes for metagenomic binning, comparative biology and taxonomic classification.</title>
        <authorList>
            <person name="Goeker M."/>
        </authorList>
    </citation>
    <scope>NUCLEOTIDE SEQUENCE [LARGE SCALE GENOMIC DNA]</scope>
    <source>
        <strain evidence="7 8">DSM 103737</strain>
    </source>
</reference>
<evidence type="ECO:0000256" key="4">
    <source>
        <dbReference type="ARBA" id="ARBA00022833"/>
    </source>
</evidence>
<evidence type="ECO:0000313" key="8">
    <source>
        <dbReference type="Proteomes" id="UP000577362"/>
    </source>
</evidence>
<dbReference type="PANTHER" id="PTHR43808:SF9">
    <property type="entry name" value="BLL0789 PROTEIN"/>
    <property type="match status" value="1"/>
</dbReference>
<comment type="cofactor">
    <cofactor evidence="1">
        <name>Zn(2+)</name>
        <dbReference type="ChEBI" id="CHEBI:29105"/>
    </cofactor>
</comment>
<name>A0A840BUV6_9HYPH</name>
<accession>A0A840BUV6</accession>
<evidence type="ECO:0000259" key="6">
    <source>
        <dbReference type="Pfam" id="PF07687"/>
    </source>
</evidence>
<dbReference type="Pfam" id="PF01546">
    <property type="entry name" value="Peptidase_M20"/>
    <property type="match status" value="1"/>
</dbReference>
<evidence type="ECO:0000256" key="3">
    <source>
        <dbReference type="ARBA" id="ARBA00022801"/>
    </source>
</evidence>
<dbReference type="CDD" id="cd03885">
    <property type="entry name" value="M20_CPDG2"/>
    <property type="match status" value="1"/>
</dbReference>
<proteinExistence type="predicted"/>
<evidence type="ECO:0000256" key="2">
    <source>
        <dbReference type="ARBA" id="ARBA00022723"/>
    </source>
</evidence>
<comment type="caution">
    <text evidence="7">The sequence shown here is derived from an EMBL/GenBank/DDBJ whole genome shotgun (WGS) entry which is preliminary data.</text>
</comment>
<dbReference type="Gene3D" id="3.30.70.360">
    <property type="match status" value="1"/>
</dbReference>
<evidence type="ECO:0000313" key="7">
    <source>
        <dbReference type="EMBL" id="MBB4015462.1"/>
    </source>
</evidence>
<dbReference type="InterPro" id="IPR011650">
    <property type="entry name" value="Peptidase_M20_dimer"/>
</dbReference>
<keyword evidence="2" id="KW-0479">Metal-binding</keyword>
<gene>
    <name evidence="7" type="ORF">GGR16_000468</name>
</gene>
<feature type="active site" description="Proton acceptor" evidence="5">
    <location>
        <position position="153"/>
    </location>
</feature>
<dbReference type="GO" id="GO:0004180">
    <property type="term" value="F:carboxypeptidase activity"/>
    <property type="evidence" value="ECO:0007669"/>
    <property type="project" value="UniProtKB-KW"/>
</dbReference>
<dbReference type="EMBL" id="JACIEN010000001">
    <property type="protein sequence ID" value="MBB4015462.1"/>
    <property type="molecule type" value="Genomic_DNA"/>
</dbReference>
<feature type="domain" description="Peptidase M20 dimerisation" evidence="6">
    <location>
        <begin position="189"/>
        <end position="287"/>
    </location>
</feature>
<dbReference type="Pfam" id="PF07687">
    <property type="entry name" value="M20_dimer"/>
    <property type="match status" value="1"/>
</dbReference>
<dbReference type="PIRSF" id="PIRSF037238">
    <property type="entry name" value="Carboxypeptidase_G2"/>
    <property type="match status" value="1"/>
</dbReference>
<dbReference type="PROSITE" id="PS00758">
    <property type="entry name" value="ARGE_DAPE_CPG2_1"/>
    <property type="match status" value="1"/>
</dbReference>
<sequence>MTRGAEAEEAVCRWLAEREGEMLALLEEVVNIDSGSYDKAGVDAVGERFARFFADHGIPTSWRRGDTYGDALRAELASPGSNLKPVLLMGHRDTVFPKGEAGRRPFKIVDGRAYGPGVADMKGGLVVNAFVLAALAAQDAAPGPVVALMTGDEEIGSPFSRSIIEEEAAAARAAFNGEPGRASGNIVSGRKGGIFLLLEVFGKAAHSGANFADGASAIGELAHKIVALHALTELEAGITVNVGTVRGGQSVNTTAPFAEAEVDLRYVTPQQRAALVAAVERIVATSTVPGTHARFATRGDFLPLVASPESERMMATYKAAAADSGLAVDGEFTGGCSDAGFSAAVGTPTLCGLGPVGGKAHSPEEYMEVASLVPRAQALARAVLRCEAGR</sequence>
<dbReference type="Gene3D" id="3.40.630.10">
    <property type="entry name" value="Zn peptidases"/>
    <property type="match status" value="1"/>
</dbReference>
<dbReference type="InterPro" id="IPR001261">
    <property type="entry name" value="ArgE/DapE_CS"/>
</dbReference>
<organism evidence="7 8">
    <name type="scientific">Chelatococcus caeni</name>
    <dbReference type="NCBI Taxonomy" id="1348468"/>
    <lineage>
        <taxon>Bacteria</taxon>
        <taxon>Pseudomonadati</taxon>
        <taxon>Pseudomonadota</taxon>
        <taxon>Alphaproteobacteria</taxon>
        <taxon>Hyphomicrobiales</taxon>
        <taxon>Chelatococcaceae</taxon>
        <taxon>Chelatococcus</taxon>
    </lineage>
</organism>
<dbReference type="InterPro" id="IPR050072">
    <property type="entry name" value="Peptidase_M20A"/>
</dbReference>
<evidence type="ECO:0000256" key="1">
    <source>
        <dbReference type="ARBA" id="ARBA00001947"/>
    </source>
</evidence>
<dbReference type="EC" id="3.4.17.11" evidence="7"/>
<dbReference type="PANTHER" id="PTHR43808">
    <property type="entry name" value="ACETYLORNITHINE DEACETYLASE"/>
    <property type="match status" value="1"/>
</dbReference>
<feature type="active site" evidence="5">
    <location>
        <position position="93"/>
    </location>
</feature>
<dbReference type="InterPro" id="IPR017150">
    <property type="entry name" value="Pept_M20_glutamate_carboxypep"/>
</dbReference>
<dbReference type="SUPFAM" id="SSF55031">
    <property type="entry name" value="Bacterial exopeptidase dimerisation domain"/>
    <property type="match status" value="1"/>
</dbReference>
<protein>
    <submittedName>
        <fullName evidence="7">Glutamate carboxypeptidase</fullName>
        <ecNumber evidence="7">3.4.17.11</ecNumber>
    </submittedName>
</protein>
<dbReference type="AlphaFoldDB" id="A0A840BUV6"/>
<keyword evidence="7" id="KW-0645">Protease</keyword>
<keyword evidence="7" id="KW-0121">Carboxypeptidase</keyword>
<evidence type="ECO:0000256" key="5">
    <source>
        <dbReference type="PIRSR" id="PIRSR037238-1"/>
    </source>
</evidence>
<dbReference type="Proteomes" id="UP000577362">
    <property type="component" value="Unassembled WGS sequence"/>
</dbReference>